<comment type="caution">
    <text evidence="1">The sequence shown here is derived from an EMBL/GenBank/DDBJ whole genome shotgun (WGS) entry which is preliminary data.</text>
</comment>
<gene>
    <name evidence="1" type="ORF">nbrc107696_23300</name>
</gene>
<evidence type="ECO:0000313" key="2">
    <source>
        <dbReference type="Proteomes" id="UP000444960"/>
    </source>
</evidence>
<dbReference type="AlphaFoldDB" id="A0A7I9V9G6"/>
<dbReference type="OrthoDB" id="4377297at2"/>
<keyword evidence="2" id="KW-1185">Reference proteome</keyword>
<protein>
    <submittedName>
        <fullName evidence="1">Uncharacterized protein</fullName>
    </submittedName>
</protein>
<dbReference type="EMBL" id="BJOV01000005">
    <property type="protein sequence ID" value="GEE01884.1"/>
    <property type="molecule type" value="Genomic_DNA"/>
</dbReference>
<organism evidence="1 2">
    <name type="scientific">Gordonia spumicola</name>
    <dbReference type="NCBI Taxonomy" id="589161"/>
    <lineage>
        <taxon>Bacteria</taxon>
        <taxon>Bacillati</taxon>
        <taxon>Actinomycetota</taxon>
        <taxon>Actinomycetes</taxon>
        <taxon>Mycobacteriales</taxon>
        <taxon>Gordoniaceae</taxon>
        <taxon>Gordonia</taxon>
    </lineage>
</organism>
<dbReference type="Proteomes" id="UP000444960">
    <property type="component" value="Unassembled WGS sequence"/>
</dbReference>
<evidence type="ECO:0000313" key="1">
    <source>
        <dbReference type="EMBL" id="GEE01884.1"/>
    </source>
</evidence>
<reference evidence="2" key="1">
    <citation type="submission" date="2019-06" db="EMBL/GenBank/DDBJ databases">
        <title>Gordonia isolated from sludge of a wastewater treatment plant.</title>
        <authorList>
            <person name="Tamura T."/>
            <person name="Aoyama K."/>
            <person name="Kang Y."/>
            <person name="Saito S."/>
            <person name="Akiyama N."/>
            <person name="Yazawa K."/>
            <person name="Gonoi T."/>
            <person name="Mikami Y."/>
        </authorList>
    </citation>
    <scope>NUCLEOTIDE SEQUENCE [LARGE SCALE GENOMIC DNA]</scope>
    <source>
        <strain evidence="2">NBRC 107696</strain>
    </source>
</reference>
<sequence>MRQTAREWTLEAFGVDDLGDQAPPGVDRWVRAVALGARGRAAAARTVLADIDGHSPILTSLASCARASLVRQSGRHALARAGDGRACLAVSGGPRDVWARAAWLDALIGLAADNLGVGAFAASNALLTRVGAELDAIGPDRDVSWVTIPRVRLRHAWVRTEHALYSGDTPASIDWGTRATHLADDAPSPRHRIKTDLITAASDAAGGRVDAAVRRAHDVENRCRERGLLPLQWAAATMLAGIDASDVRAQVRADEALAAMSSLGMSFATGA</sequence>
<name>A0A7I9V9G6_9ACTN</name>
<proteinExistence type="predicted"/>
<accession>A0A7I9V9G6</accession>
<dbReference type="RefSeq" id="WP_161895675.1">
    <property type="nucleotide sequence ID" value="NZ_BJOV01000005.1"/>
</dbReference>